<dbReference type="InterPro" id="IPR036894">
    <property type="entry name" value="YbaB-like_sf"/>
</dbReference>
<keyword evidence="1" id="KW-0963">Cytoplasm</keyword>
<evidence type="ECO:0000313" key="4">
    <source>
        <dbReference type="Proteomes" id="UP000287701"/>
    </source>
</evidence>
<sequence>MDMMKMLGQLQESQQKIQNAKEAMKNEFLDEKSSDNLLEVKVSKAGRVKEIKIDDELLEDKEQLVDYLILTLNKALEKAQNQYDEELERVARQGMPQIPGMPF</sequence>
<organism evidence="3 4">
    <name type="scientific">Ornithobacterium rhinotracheale</name>
    <dbReference type="NCBI Taxonomy" id="28251"/>
    <lineage>
        <taxon>Bacteria</taxon>
        <taxon>Pseudomonadati</taxon>
        <taxon>Bacteroidota</taxon>
        <taxon>Flavobacteriia</taxon>
        <taxon>Flavobacteriales</taxon>
        <taxon>Weeksellaceae</taxon>
        <taxon>Ornithobacterium</taxon>
    </lineage>
</organism>
<comment type="subunit">
    <text evidence="1">Homodimer.</text>
</comment>
<comment type="similarity">
    <text evidence="1">Belongs to the YbaB/EbfC family.</text>
</comment>
<feature type="coiled-coil region" evidence="2">
    <location>
        <begin position="3"/>
        <end position="30"/>
    </location>
</feature>
<dbReference type="GO" id="GO:0043590">
    <property type="term" value="C:bacterial nucleoid"/>
    <property type="evidence" value="ECO:0007669"/>
    <property type="project" value="UniProtKB-UniRule"/>
</dbReference>
<gene>
    <name evidence="3" type="ORF">EQP59_05875</name>
</gene>
<dbReference type="Gene3D" id="3.30.1310.10">
    <property type="entry name" value="Nucleoid-associated protein YbaB-like domain"/>
    <property type="match status" value="1"/>
</dbReference>
<accession>A0A410JRW0</accession>
<reference evidence="3 4" key="1">
    <citation type="submission" date="2019-01" db="EMBL/GenBank/DDBJ databases">
        <title>Whole Genome of Ornithobacterium rhinotracheale FARPER-174b.</title>
        <authorList>
            <person name="Tataje-Lavanda L.A."/>
            <person name="Montalvan A."/>
            <person name="Montesinos R."/>
            <person name="Zimic M."/>
            <person name="Fernandez-Sanchez M."/>
            <person name="Fernandez-Diaz M."/>
        </authorList>
    </citation>
    <scope>NUCLEOTIDE SEQUENCE [LARGE SCALE GENOMIC DNA]</scope>
    <source>
        <strain evidence="3 4">FARPER-174b</strain>
    </source>
</reference>
<comment type="function">
    <text evidence="1">Binds to DNA and alters its conformation. May be involved in regulation of gene expression, nucleoid organization and DNA protection.</text>
</comment>
<keyword evidence="1" id="KW-0238">DNA-binding</keyword>
<dbReference type="InterPro" id="IPR004401">
    <property type="entry name" value="YbaB/EbfC"/>
</dbReference>
<dbReference type="AlphaFoldDB" id="A0A410JRW0"/>
<evidence type="ECO:0000313" key="3">
    <source>
        <dbReference type="EMBL" id="QAR30892.1"/>
    </source>
</evidence>
<dbReference type="GO" id="GO:0005737">
    <property type="term" value="C:cytoplasm"/>
    <property type="evidence" value="ECO:0007669"/>
    <property type="project" value="UniProtKB-UniRule"/>
</dbReference>
<proteinExistence type="inferred from homology"/>
<dbReference type="HAMAP" id="MF_00274">
    <property type="entry name" value="DNA_YbaB_EbfC"/>
    <property type="match status" value="1"/>
</dbReference>
<evidence type="ECO:0000256" key="1">
    <source>
        <dbReference type="HAMAP-Rule" id="MF_00274"/>
    </source>
</evidence>
<comment type="subcellular location">
    <subcellularLocation>
        <location evidence="1">Cytoplasm</location>
        <location evidence="1">Nucleoid</location>
    </subcellularLocation>
</comment>
<dbReference type="RefSeq" id="WP_128501357.1">
    <property type="nucleotide sequence ID" value="NZ_CP035107.1"/>
</dbReference>
<dbReference type="PIRSF" id="PIRSF004555">
    <property type="entry name" value="UCP004555"/>
    <property type="match status" value="1"/>
</dbReference>
<dbReference type="GO" id="GO:0003677">
    <property type="term" value="F:DNA binding"/>
    <property type="evidence" value="ECO:0007669"/>
    <property type="project" value="UniProtKB-UniRule"/>
</dbReference>
<name>A0A410JRW0_ORNRH</name>
<dbReference type="OrthoDB" id="1149219at2"/>
<dbReference type="Pfam" id="PF02575">
    <property type="entry name" value="YbaB_DNA_bd"/>
    <property type="match status" value="1"/>
</dbReference>
<evidence type="ECO:0000256" key="2">
    <source>
        <dbReference type="SAM" id="Coils"/>
    </source>
</evidence>
<keyword evidence="2" id="KW-0175">Coiled coil</keyword>
<dbReference type="NCBIfam" id="TIGR00103">
    <property type="entry name" value="DNA_YbaB_EbfC"/>
    <property type="match status" value="1"/>
</dbReference>
<protein>
    <recommendedName>
        <fullName evidence="1">Nucleoid-associated protein EQP59_05875</fullName>
    </recommendedName>
</protein>
<dbReference type="Proteomes" id="UP000287701">
    <property type="component" value="Chromosome"/>
</dbReference>
<dbReference type="SUPFAM" id="SSF82607">
    <property type="entry name" value="YbaB-like"/>
    <property type="match status" value="1"/>
</dbReference>
<dbReference type="EMBL" id="CP035107">
    <property type="protein sequence ID" value="QAR30892.1"/>
    <property type="molecule type" value="Genomic_DNA"/>
</dbReference>